<keyword evidence="3" id="KW-1185">Reference proteome</keyword>
<dbReference type="Proteomes" id="UP000030700">
    <property type="component" value="Unassembled WGS sequence"/>
</dbReference>
<feature type="coiled-coil region" evidence="1">
    <location>
        <begin position="168"/>
        <end position="199"/>
    </location>
</feature>
<proteinExistence type="predicted"/>
<evidence type="ECO:0000313" key="2">
    <source>
        <dbReference type="EMBL" id="GAK52123.1"/>
    </source>
</evidence>
<organism evidence="2">
    <name type="scientific">Candidatus Moduliflexus flocculans</name>
    <dbReference type="NCBI Taxonomy" id="1499966"/>
    <lineage>
        <taxon>Bacteria</taxon>
        <taxon>Candidatus Moduliflexota</taxon>
        <taxon>Candidatus Moduliflexia</taxon>
        <taxon>Candidatus Moduliflexales</taxon>
        <taxon>Candidatus Moduliflexaceae</taxon>
    </lineage>
</organism>
<keyword evidence="1" id="KW-0175">Coiled coil</keyword>
<dbReference type="HOGENOM" id="CLU_116610_0_0_0"/>
<name>A0A081BP07_9BACT</name>
<accession>A0A081BP07</accession>
<gene>
    <name evidence="2" type="ORF">U14_03373</name>
</gene>
<evidence type="ECO:0000256" key="1">
    <source>
        <dbReference type="SAM" id="Coils"/>
    </source>
</evidence>
<sequence length="203" mass="23248">MGHCVSNLDLRNLITSPSGLLSEGEGDSPLPVGKGQGVGFQCMDTFTIHADQVNVEEIMKEIHRRVLEKKQKGVYSDDELRRIAELKSDLSPKKNEQYAEMTLHLRRLHVNWDVAASQAIITSHRKVIGKFFVVIKRIGFRALKFFGSAFFTRQTEFNAVSVRFDSAVLEELNRLSEENKELRRVQQELVRQVEFLQTQITTD</sequence>
<dbReference type="STRING" id="1499966.U14_03373"/>
<protein>
    <submittedName>
        <fullName evidence="2">Uncharacterized protein</fullName>
    </submittedName>
</protein>
<evidence type="ECO:0000313" key="3">
    <source>
        <dbReference type="Proteomes" id="UP000030700"/>
    </source>
</evidence>
<dbReference type="EMBL" id="DF820458">
    <property type="protein sequence ID" value="GAK52123.1"/>
    <property type="molecule type" value="Genomic_DNA"/>
</dbReference>
<reference evidence="2" key="1">
    <citation type="journal article" date="2015" name="PeerJ">
        <title>First genomic representation of candidate bacterial phylum KSB3 points to enhanced environmental sensing as a trigger of wastewater bulking.</title>
        <authorList>
            <person name="Sekiguchi Y."/>
            <person name="Ohashi A."/>
            <person name="Parks D.H."/>
            <person name="Yamauchi T."/>
            <person name="Tyson G.W."/>
            <person name="Hugenholtz P."/>
        </authorList>
    </citation>
    <scope>NUCLEOTIDE SEQUENCE [LARGE SCALE GENOMIC DNA]</scope>
</reference>
<dbReference type="AlphaFoldDB" id="A0A081BP07"/>